<dbReference type="Pfam" id="PF07228">
    <property type="entry name" value="SpoIIE"/>
    <property type="match status" value="1"/>
</dbReference>
<name>A0AAE4R0F8_9ACTN</name>
<evidence type="ECO:0000313" key="4">
    <source>
        <dbReference type="Proteomes" id="UP001185873"/>
    </source>
</evidence>
<dbReference type="PANTHER" id="PTHR43102:SF2">
    <property type="entry name" value="GAF DOMAIN-CONTAINING PROTEIN"/>
    <property type="match status" value="1"/>
</dbReference>
<dbReference type="InterPro" id="IPR003018">
    <property type="entry name" value="GAF"/>
</dbReference>
<dbReference type="SUPFAM" id="SSF55781">
    <property type="entry name" value="GAF domain-like"/>
    <property type="match status" value="1"/>
</dbReference>
<feature type="domain" description="PPM-type phosphatase" evidence="2">
    <location>
        <begin position="191"/>
        <end position="407"/>
    </location>
</feature>
<evidence type="ECO:0000259" key="2">
    <source>
        <dbReference type="SMART" id="SM00331"/>
    </source>
</evidence>
<dbReference type="SUPFAM" id="SSF81606">
    <property type="entry name" value="PP2C-like"/>
    <property type="match status" value="1"/>
</dbReference>
<dbReference type="AlphaFoldDB" id="A0AAE4R0F8"/>
<dbReference type="Pfam" id="PF01590">
    <property type="entry name" value="GAF"/>
    <property type="match status" value="1"/>
</dbReference>
<proteinExistence type="predicted"/>
<dbReference type="EMBL" id="JAWLKJ010000001">
    <property type="protein sequence ID" value="MDV6298716.1"/>
    <property type="molecule type" value="Genomic_DNA"/>
</dbReference>
<feature type="domain" description="GAF" evidence="1">
    <location>
        <begin position="29"/>
        <end position="177"/>
    </location>
</feature>
<dbReference type="SMART" id="SM00065">
    <property type="entry name" value="GAF"/>
    <property type="match status" value="1"/>
</dbReference>
<comment type="caution">
    <text evidence="3">The sequence shown here is derived from an EMBL/GenBank/DDBJ whole genome shotgun (WGS) entry which is preliminary data.</text>
</comment>
<dbReference type="Proteomes" id="UP001185873">
    <property type="component" value="Unassembled WGS sequence"/>
</dbReference>
<dbReference type="RefSeq" id="WP_132062538.1">
    <property type="nucleotide sequence ID" value="NZ_JAWLKJ010000001.1"/>
</dbReference>
<accession>A0AAE4R0F8</accession>
<dbReference type="InterPro" id="IPR036457">
    <property type="entry name" value="PPM-type-like_dom_sf"/>
</dbReference>
<organism evidence="3 4">
    <name type="scientific">Dietzia maris</name>
    <dbReference type="NCBI Taxonomy" id="37915"/>
    <lineage>
        <taxon>Bacteria</taxon>
        <taxon>Bacillati</taxon>
        <taxon>Actinomycetota</taxon>
        <taxon>Actinomycetes</taxon>
        <taxon>Mycobacteriales</taxon>
        <taxon>Dietziaceae</taxon>
        <taxon>Dietzia</taxon>
    </lineage>
</organism>
<gene>
    <name evidence="3" type="ORF">R3P82_06275</name>
</gene>
<dbReference type="InterPro" id="IPR029016">
    <property type="entry name" value="GAF-like_dom_sf"/>
</dbReference>
<reference evidence="3" key="1">
    <citation type="submission" date="2023-10" db="EMBL/GenBank/DDBJ databases">
        <title>Development of a sustainable strategy for remediation of hydrocarbon-contaminated territories based on the waste exchange concept.</title>
        <authorList>
            <person name="Krivoruchko A."/>
        </authorList>
    </citation>
    <scope>NUCLEOTIDE SEQUENCE</scope>
    <source>
        <strain evidence="3">IEGM 1175</strain>
    </source>
</reference>
<evidence type="ECO:0000313" key="3">
    <source>
        <dbReference type="EMBL" id="MDV6298716.1"/>
    </source>
</evidence>
<dbReference type="SMART" id="SM00331">
    <property type="entry name" value="PP2C_SIG"/>
    <property type="match status" value="1"/>
</dbReference>
<evidence type="ECO:0000259" key="1">
    <source>
        <dbReference type="SMART" id="SM00065"/>
    </source>
</evidence>
<dbReference type="Gene3D" id="3.30.450.40">
    <property type="match status" value="1"/>
</dbReference>
<dbReference type="Gene3D" id="3.60.40.10">
    <property type="entry name" value="PPM-type phosphatase domain"/>
    <property type="match status" value="1"/>
</dbReference>
<dbReference type="PANTHER" id="PTHR43102">
    <property type="entry name" value="SLR1143 PROTEIN"/>
    <property type="match status" value="1"/>
</dbReference>
<protein>
    <submittedName>
        <fullName evidence="3">SpoIIE family protein phosphatase</fullName>
    </submittedName>
</protein>
<dbReference type="InterPro" id="IPR001932">
    <property type="entry name" value="PPM-type_phosphatase-like_dom"/>
</dbReference>
<sequence>MTAHPWTIPEDVEAERLHEVERTGLLDTPAEERFDKITRMARRVLGVPAASLSLMDTDRQWFKSVQGIDLDEVPREKTVCRTTIARSYRRPDAPALIVPDAAADPEFSEIPGVGGPDGIRFYAGYPLYGPSGHPVGTFCIYDFEPRHFDADQVEAFVEMAEWAQREVERSDEIDRAARIQEQLLPRPISGLPGFEVATVCLPAYMVGGDFFDHYRVNDTLMIAVADVMGKGLGAAIVASAVRASVRGASRFLDRYRPAGSAVDTGEVATLAAEHLTQDFEHTGTYVTALLAAVDLPTGVVTYTDAGHGLAMIRRADGRVESLAGGGLPIGILPDTTWDSAQARLDPGDLLVICSDGLLDLLDQASARAPLREFIAPHACPSSLVEAVRSLVSGQPPLDDVTVVAVRRETR</sequence>